<dbReference type="AlphaFoldDB" id="A0A1W6U8K8"/>
<sequence>MLNTVSKIFSELEADRDMLTNKNNTLERIVLACKNITFFLYYSPSTSKRGLRVAVSNVEAKMKFKVDSKGFTYRYHEESLYIEEDKEYITNIFKVFVSELIPKNDIGNSNLFFDNFKNTILEWRDFFQEVKQVQPNPDLVKGLFGELSYLIHLLRSDVSNAIDCWTGPLGSRSDFFLDNNRLEVKSTTTSNPVKISISSASQLNLGSSELNLILYELVENEGGDNIEDKVKEVIRILDGDLINQAKFYKKLEKIGCSNSFISLTRSYVYNVKCTSKYKVTKDFPILSDKNLPPGIIDVKYSILKISIREFEIDL</sequence>
<evidence type="ECO:0008006" key="2">
    <source>
        <dbReference type="Google" id="ProtNLM"/>
    </source>
</evidence>
<name>A0A1W6U8K8_VIBAL</name>
<proteinExistence type="predicted"/>
<dbReference type="RefSeq" id="WP_086047012.1">
    <property type="nucleotide sequence ID" value="NZ_CP017889.1"/>
</dbReference>
<accession>A0A1W6U8K8</accession>
<dbReference type="Pfam" id="PF14390">
    <property type="entry name" value="DUF4420"/>
    <property type="match status" value="1"/>
</dbReference>
<dbReference type="EMBL" id="CP017902">
    <property type="protein sequence ID" value="ARP19324.1"/>
    <property type="molecule type" value="Genomic_DNA"/>
</dbReference>
<reference evidence="1" key="1">
    <citation type="submission" date="2016-10" db="EMBL/GenBank/DDBJ databases">
        <title>The High Quality Genome of Vibrio alginolyticus K01M1.</title>
        <authorList>
            <person name="Wendling C."/>
            <person name="Chibani C.M."/>
            <person name="Hertel R."/>
            <person name="Sproer C."/>
            <person name="Bunk B."/>
            <person name="Overmann J."/>
            <person name="Roth O."/>
            <person name="Liesegang H."/>
        </authorList>
    </citation>
    <scope>NUCLEOTIDE SEQUENCE</scope>
    <source>
        <strain evidence="1">K05K4</strain>
    </source>
</reference>
<dbReference type="InterPro" id="IPR025534">
    <property type="entry name" value="DUF4420"/>
</dbReference>
<evidence type="ECO:0000313" key="1">
    <source>
        <dbReference type="EMBL" id="ARP19324.1"/>
    </source>
</evidence>
<gene>
    <name evidence="1" type="ORF">K05K4_25000</name>
</gene>
<protein>
    <recommendedName>
        <fullName evidence="2">PD-(D/E)XK motif protein</fullName>
    </recommendedName>
</protein>
<organism evidence="1">
    <name type="scientific">Vibrio alginolyticus</name>
    <dbReference type="NCBI Taxonomy" id="663"/>
    <lineage>
        <taxon>Bacteria</taxon>
        <taxon>Pseudomonadati</taxon>
        <taxon>Pseudomonadota</taxon>
        <taxon>Gammaproteobacteria</taxon>
        <taxon>Vibrionales</taxon>
        <taxon>Vibrionaceae</taxon>
        <taxon>Vibrio</taxon>
    </lineage>
</organism>